<dbReference type="PATRIC" id="fig|1423715.3.peg.99"/>
<dbReference type="Proteomes" id="UP000051955">
    <property type="component" value="Unassembled WGS sequence"/>
</dbReference>
<keyword evidence="1" id="KW-0472">Membrane</keyword>
<gene>
    <name evidence="2" type="ORF">FD25_GL000096</name>
</gene>
<feature type="transmembrane region" description="Helical" evidence="1">
    <location>
        <begin position="79"/>
        <end position="101"/>
    </location>
</feature>
<keyword evidence="3" id="KW-1185">Reference proteome</keyword>
<comment type="caution">
    <text evidence="2">The sequence shown here is derived from an EMBL/GenBank/DDBJ whole genome shotgun (WGS) entry which is preliminary data.</text>
</comment>
<keyword evidence="1" id="KW-0812">Transmembrane</keyword>
<evidence type="ECO:0000313" key="2">
    <source>
        <dbReference type="EMBL" id="KRK95681.1"/>
    </source>
</evidence>
<proteinExistence type="predicted"/>
<feature type="transmembrane region" description="Helical" evidence="1">
    <location>
        <begin position="174"/>
        <end position="195"/>
    </location>
</feature>
<feature type="transmembrane region" description="Helical" evidence="1">
    <location>
        <begin position="41"/>
        <end position="58"/>
    </location>
</feature>
<organism evidence="2 3">
    <name type="scientific">Levilactobacillus acidifarinae DSM 19394 = JCM 15949</name>
    <dbReference type="NCBI Taxonomy" id="1423715"/>
    <lineage>
        <taxon>Bacteria</taxon>
        <taxon>Bacillati</taxon>
        <taxon>Bacillota</taxon>
        <taxon>Bacilli</taxon>
        <taxon>Lactobacillales</taxon>
        <taxon>Lactobacillaceae</taxon>
        <taxon>Levilactobacillus</taxon>
    </lineage>
</organism>
<dbReference type="STRING" id="1423715.FD25_GL000096"/>
<feature type="transmembrane region" description="Helical" evidence="1">
    <location>
        <begin position="7"/>
        <end position="29"/>
    </location>
</feature>
<reference evidence="2 3" key="1">
    <citation type="journal article" date="2015" name="Genome Announc.">
        <title>Expanding the biotechnology potential of lactobacilli through comparative genomics of 213 strains and associated genera.</title>
        <authorList>
            <person name="Sun Z."/>
            <person name="Harris H.M."/>
            <person name="McCann A."/>
            <person name="Guo C."/>
            <person name="Argimon S."/>
            <person name="Zhang W."/>
            <person name="Yang X."/>
            <person name="Jeffery I.B."/>
            <person name="Cooney J.C."/>
            <person name="Kagawa T.F."/>
            <person name="Liu W."/>
            <person name="Song Y."/>
            <person name="Salvetti E."/>
            <person name="Wrobel A."/>
            <person name="Rasinkangas P."/>
            <person name="Parkhill J."/>
            <person name="Rea M.C."/>
            <person name="O'Sullivan O."/>
            <person name="Ritari J."/>
            <person name="Douillard F.P."/>
            <person name="Paul Ross R."/>
            <person name="Yang R."/>
            <person name="Briner A.E."/>
            <person name="Felis G.E."/>
            <person name="de Vos W.M."/>
            <person name="Barrangou R."/>
            <person name="Klaenhammer T.R."/>
            <person name="Caufield P.W."/>
            <person name="Cui Y."/>
            <person name="Zhang H."/>
            <person name="O'Toole P.W."/>
        </authorList>
    </citation>
    <scope>NUCLEOTIDE SEQUENCE [LARGE SCALE GENOMIC DNA]</scope>
    <source>
        <strain evidence="2 3">DSM 19394</strain>
    </source>
</reference>
<evidence type="ECO:0000256" key="1">
    <source>
        <dbReference type="SAM" id="Phobius"/>
    </source>
</evidence>
<dbReference type="EMBL" id="AZDV01000006">
    <property type="protein sequence ID" value="KRK95681.1"/>
    <property type="molecule type" value="Genomic_DNA"/>
</dbReference>
<name>A0A0R1LS26_9LACO</name>
<keyword evidence="1" id="KW-1133">Transmembrane helix</keyword>
<feature type="transmembrane region" description="Helical" evidence="1">
    <location>
        <begin position="131"/>
        <end position="153"/>
    </location>
</feature>
<feature type="transmembrane region" description="Helical" evidence="1">
    <location>
        <begin position="215"/>
        <end position="232"/>
    </location>
</feature>
<dbReference type="AlphaFoldDB" id="A0A0R1LS26"/>
<evidence type="ECO:0000313" key="3">
    <source>
        <dbReference type="Proteomes" id="UP000051955"/>
    </source>
</evidence>
<protein>
    <submittedName>
        <fullName evidence="2">Uncharacterized protein</fullName>
    </submittedName>
</protein>
<sequence length="241" mass="26758">MWKPKGHIVNLMLFFYLLIVVISLIGQVIHGGMGDFSLLKASSGDFGLGVVTFIWLTVQTERDYVSDTYRLMPASEAKQYLAGLSTAFVAYLYFVAVRSLVMGVGLGLEWPRLSVELDQLRSNLTGLPHNWQMIAVFVALLVLLLMINAWVYVSLIHFILNTVSAFLPAGQQKVVKVVVAILVVAATIALSVWLGRLQYQLLHGASSTVNMWVDLVVALVTIVVTVTINICLMRKWVEAKY</sequence>
<accession>A0A0R1LS26</accession>